<sequence>MVIAFEEVSSLAEQLVAFRSREENLVKFDGRDQGNYLGYAWNDHAAMMMTADPTGLSAALILAEMIEATITGSQVNLGRVLREAGYVERLHQITCLERKLLERIDGPRQRLLDRVATSLGEISPDFGRPEPRELAICLRDAIYAMHKGLTLRWLTCEPLPMAAHVPLCPTIRAFPDLPAFVDALRTGLPFGAHLVRVGRHHTAIGIKQPGKAAYLSSLSISQGSLAENRATNHHMAERLDLDTPVERYPDWSTLQSQEHPPVAMTESNDNQLCGLERLPRDRLLWVAMVVEMASQRMAATAPDDVELVETMARALALPLSDSKALALIDANWSLPPLSIANTIDQFEFAAWERQFLQGAIEGMCEADFFQTSGTSTYGISLTSKAFAEWPRSGSHESDRMHETHVQLRAAAPDLAGTRAEVESARQALFARNLLTWILAWGNHHFEHAWNQHKEWFKTRLSKNLATALQCCSVQWRKDDFRAVNCPHLYNQNPKRKTYSPMCFLNPKKPVTVVAHLSPADSTELVKMLGLGDEQDLPAFLRGWSRLQSWTTSDRFDRGEGRAIPFDVHDRWCFGPERCCTSSNRMVEASVCLHDESVGNLGLHRTQAAGPAAKSTGKRATLAI</sequence>
<dbReference type="Proteomes" id="UP000447355">
    <property type="component" value="Unassembled WGS sequence"/>
</dbReference>
<dbReference type="EMBL" id="WWCX01000001">
    <property type="protein sequence ID" value="MYM92357.1"/>
    <property type="molecule type" value="Genomic_DNA"/>
</dbReference>
<evidence type="ECO:0000313" key="1">
    <source>
        <dbReference type="EMBL" id="MYM92357.1"/>
    </source>
</evidence>
<protein>
    <submittedName>
        <fullName evidence="1">Uncharacterized protein</fullName>
    </submittedName>
</protein>
<organism evidence="1 2">
    <name type="scientific">Duganella vulcania</name>
    <dbReference type="NCBI Taxonomy" id="2692166"/>
    <lineage>
        <taxon>Bacteria</taxon>
        <taxon>Pseudomonadati</taxon>
        <taxon>Pseudomonadota</taxon>
        <taxon>Betaproteobacteria</taxon>
        <taxon>Burkholderiales</taxon>
        <taxon>Oxalobacteraceae</taxon>
        <taxon>Telluria group</taxon>
        <taxon>Duganella</taxon>
    </lineage>
</organism>
<proteinExistence type="predicted"/>
<name>A0A845GHX0_9BURK</name>
<accession>A0A845GHX0</accession>
<reference evidence="1" key="1">
    <citation type="submission" date="2019-12" db="EMBL/GenBank/DDBJ databases">
        <title>Novel species isolated from a subtropical stream in China.</title>
        <authorList>
            <person name="Lu H."/>
        </authorList>
    </citation>
    <scope>NUCLEOTIDE SEQUENCE [LARGE SCALE GENOMIC DNA]</scope>
    <source>
        <strain evidence="1">FT81W</strain>
    </source>
</reference>
<gene>
    <name evidence="1" type="ORF">GTP90_00610</name>
</gene>
<dbReference type="AlphaFoldDB" id="A0A845GHX0"/>
<comment type="caution">
    <text evidence="1">The sequence shown here is derived from an EMBL/GenBank/DDBJ whole genome shotgun (WGS) entry which is preliminary data.</text>
</comment>
<dbReference type="RefSeq" id="WP_161081630.1">
    <property type="nucleotide sequence ID" value="NZ_WWCX01000001.1"/>
</dbReference>
<evidence type="ECO:0000313" key="2">
    <source>
        <dbReference type="Proteomes" id="UP000447355"/>
    </source>
</evidence>